<dbReference type="Pfam" id="PF00903">
    <property type="entry name" value="Glyoxalase"/>
    <property type="match status" value="1"/>
</dbReference>
<dbReference type="PROSITE" id="PS51819">
    <property type="entry name" value="VOC"/>
    <property type="match status" value="1"/>
</dbReference>
<dbReference type="InterPro" id="IPR029068">
    <property type="entry name" value="Glyas_Bleomycin-R_OHBP_Dase"/>
</dbReference>
<reference evidence="2 3" key="1">
    <citation type="submission" date="2024-12" db="EMBL/GenBank/DDBJ databases">
        <authorList>
            <person name="Hu S."/>
        </authorList>
    </citation>
    <scope>NUCLEOTIDE SEQUENCE [LARGE SCALE GENOMIC DNA]</scope>
    <source>
        <strain evidence="2 3">THG-T11</strain>
    </source>
</reference>
<comment type="caution">
    <text evidence="2">The sequence shown here is derived from an EMBL/GenBank/DDBJ whole genome shotgun (WGS) entry which is preliminary data.</text>
</comment>
<evidence type="ECO:0000313" key="2">
    <source>
        <dbReference type="EMBL" id="MFN0254315.1"/>
    </source>
</evidence>
<organism evidence="2 3">
    <name type="scientific">Pedobacter ureilyticus</name>
    <dbReference type="NCBI Taxonomy" id="1393051"/>
    <lineage>
        <taxon>Bacteria</taxon>
        <taxon>Pseudomonadati</taxon>
        <taxon>Bacteroidota</taxon>
        <taxon>Sphingobacteriia</taxon>
        <taxon>Sphingobacteriales</taxon>
        <taxon>Sphingobacteriaceae</taxon>
        <taxon>Pedobacter</taxon>
    </lineage>
</organism>
<keyword evidence="3" id="KW-1185">Reference proteome</keyword>
<feature type="domain" description="VOC" evidence="1">
    <location>
        <begin position="3"/>
        <end position="127"/>
    </location>
</feature>
<dbReference type="PANTHER" id="PTHR36503">
    <property type="entry name" value="BLR2520 PROTEIN"/>
    <property type="match status" value="1"/>
</dbReference>
<dbReference type="RefSeq" id="WP_138721479.1">
    <property type="nucleotide sequence ID" value="NZ_SSHJ02000001.1"/>
</dbReference>
<evidence type="ECO:0000313" key="3">
    <source>
        <dbReference type="Proteomes" id="UP001517247"/>
    </source>
</evidence>
<dbReference type="Proteomes" id="UP001517247">
    <property type="component" value="Unassembled WGS sequence"/>
</dbReference>
<dbReference type="InterPro" id="IPR037523">
    <property type="entry name" value="VOC_core"/>
</dbReference>
<dbReference type="SUPFAM" id="SSF54593">
    <property type="entry name" value="Glyoxalase/Bleomycin resistance protein/Dihydroxybiphenyl dioxygenase"/>
    <property type="match status" value="1"/>
</dbReference>
<protein>
    <submittedName>
        <fullName evidence="2">VOC family protein</fullName>
    </submittedName>
</protein>
<dbReference type="PANTHER" id="PTHR36503:SF2">
    <property type="entry name" value="BLR2408 PROTEIN"/>
    <property type="match status" value="1"/>
</dbReference>
<dbReference type="CDD" id="cd09012">
    <property type="entry name" value="VOC_like"/>
    <property type="match status" value="1"/>
</dbReference>
<accession>A0ABW9J2S0</accession>
<gene>
    <name evidence="2" type="ORF">E6A44_001945</name>
</gene>
<proteinExistence type="predicted"/>
<name>A0ABW9J2S0_9SPHI</name>
<dbReference type="InterPro" id="IPR004360">
    <property type="entry name" value="Glyas_Fos-R_dOase_dom"/>
</dbReference>
<sequence>MAKQIFVNIPVKDLNVAIEFYTKLGFTFNQQFTDENATCMIVSENIMIMLLRDEFFKQFTPKAISNAKESTEVLICISAESREEVDQYVRLAIEAGGKALVPKQDHGWMYGHGFEDLDGHMWEISYMDMSALPENP</sequence>
<dbReference type="EMBL" id="SSHJ02000001">
    <property type="protein sequence ID" value="MFN0254315.1"/>
    <property type="molecule type" value="Genomic_DNA"/>
</dbReference>
<dbReference type="Gene3D" id="3.10.180.10">
    <property type="entry name" value="2,3-Dihydroxybiphenyl 1,2-Dioxygenase, domain 1"/>
    <property type="match status" value="1"/>
</dbReference>
<evidence type="ECO:0000259" key="1">
    <source>
        <dbReference type="PROSITE" id="PS51819"/>
    </source>
</evidence>